<keyword evidence="2" id="KW-0812">Transmembrane</keyword>
<organism evidence="3 4">
    <name type="scientific">Saccharopolyspora rectivirgula</name>
    <dbReference type="NCBI Taxonomy" id="28042"/>
    <lineage>
        <taxon>Bacteria</taxon>
        <taxon>Bacillati</taxon>
        <taxon>Actinomycetota</taxon>
        <taxon>Actinomycetes</taxon>
        <taxon>Pseudonocardiales</taxon>
        <taxon>Pseudonocardiaceae</taxon>
        <taxon>Saccharopolyspora</taxon>
    </lineage>
</organism>
<sequence length="212" mass="21392">MDERKLEELFRSAVQSAPPASFDEQDVRRASRRITVRRRVAAVGGALVAAGLLVGLGTGTGLFAPREDSQVASPPPTQAPPTSQAPGVLSEPRAGCGAPDRELVTELTGALPEAAGGTPVAAGECPTGARAAAVVLQDGAASGKLTVLVGPADQLPAGLATDATRPDGTRQVARPTGSGQLVVVLSEPDADSPTAPHEARLAGVAEQLADRF</sequence>
<feature type="region of interest" description="Disordered" evidence="1">
    <location>
        <begin position="158"/>
        <end position="178"/>
    </location>
</feature>
<dbReference type="STRING" id="28042.GU90_08915"/>
<gene>
    <name evidence="3" type="ORF">GU90_08915</name>
</gene>
<dbReference type="Proteomes" id="UP000031419">
    <property type="component" value="Unassembled WGS sequence"/>
</dbReference>
<comment type="caution">
    <text evidence="3">The sequence shown here is derived from an EMBL/GenBank/DDBJ whole genome shotgun (WGS) entry which is preliminary data.</text>
</comment>
<feature type="region of interest" description="Disordered" evidence="1">
    <location>
        <begin position="1"/>
        <end position="28"/>
    </location>
</feature>
<dbReference type="AlphaFoldDB" id="A0A073B040"/>
<evidence type="ECO:0000256" key="2">
    <source>
        <dbReference type="SAM" id="Phobius"/>
    </source>
</evidence>
<reference evidence="3 4" key="1">
    <citation type="submission" date="2014-06" db="EMBL/GenBank/DDBJ databases">
        <title>Saccharopolyspora rectivirgula DSM-43113 Genome sequencing.</title>
        <authorList>
            <person name="Barrera C."/>
            <person name="Millon L."/>
            <person name="Rognon B."/>
            <person name="Zaugg C."/>
            <person name="Monod M."/>
        </authorList>
    </citation>
    <scope>NUCLEOTIDE SEQUENCE [LARGE SCALE GENOMIC DNA]</scope>
    <source>
        <strain evidence="3 4">DSM 43113</strain>
    </source>
</reference>
<dbReference type="OrthoDB" id="3698019at2"/>
<proteinExistence type="predicted"/>
<name>A0A073B040_9PSEU</name>
<protein>
    <submittedName>
        <fullName evidence="3">Uncharacterized protein</fullName>
    </submittedName>
</protein>
<accession>A0A073B040</accession>
<feature type="transmembrane region" description="Helical" evidence="2">
    <location>
        <begin position="40"/>
        <end position="64"/>
    </location>
</feature>
<dbReference type="eggNOG" id="ENOG5033ZXG">
    <property type="taxonomic scope" value="Bacteria"/>
</dbReference>
<dbReference type="EMBL" id="JNVU01000024">
    <property type="protein sequence ID" value="KEI44622.1"/>
    <property type="molecule type" value="Genomic_DNA"/>
</dbReference>
<evidence type="ECO:0000256" key="1">
    <source>
        <dbReference type="SAM" id="MobiDB-lite"/>
    </source>
</evidence>
<feature type="compositionally biased region" description="Basic and acidic residues" evidence="1">
    <location>
        <begin position="1"/>
        <end position="10"/>
    </location>
</feature>
<keyword evidence="2" id="KW-0472">Membrane</keyword>
<dbReference type="RefSeq" id="WP_029721621.1">
    <property type="nucleotide sequence ID" value="NZ_JNVU01000024.1"/>
</dbReference>
<keyword evidence="4" id="KW-1185">Reference proteome</keyword>
<evidence type="ECO:0000313" key="4">
    <source>
        <dbReference type="Proteomes" id="UP000031419"/>
    </source>
</evidence>
<keyword evidence="2" id="KW-1133">Transmembrane helix</keyword>
<evidence type="ECO:0000313" key="3">
    <source>
        <dbReference type="EMBL" id="KEI44622.1"/>
    </source>
</evidence>
<feature type="region of interest" description="Disordered" evidence="1">
    <location>
        <begin position="65"/>
        <end position="99"/>
    </location>
</feature>